<evidence type="ECO:0000313" key="1">
    <source>
        <dbReference type="EMBL" id="KAJ4487505.1"/>
    </source>
</evidence>
<reference evidence="1" key="1">
    <citation type="submission" date="2022-08" db="EMBL/GenBank/DDBJ databases">
        <title>A Global Phylogenomic Analysis of the Shiitake Genus Lentinula.</title>
        <authorList>
            <consortium name="DOE Joint Genome Institute"/>
            <person name="Sierra-Patev S."/>
            <person name="Min B."/>
            <person name="Naranjo-Ortiz M."/>
            <person name="Looney B."/>
            <person name="Konkel Z."/>
            <person name="Slot J.C."/>
            <person name="Sakamoto Y."/>
            <person name="Steenwyk J.L."/>
            <person name="Rokas A."/>
            <person name="Carro J."/>
            <person name="Camarero S."/>
            <person name="Ferreira P."/>
            <person name="Molpeceres G."/>
            <person name="Ruiz-Duenas F.J."/>
            <person name="Serrano A."/>
            <person name="Henrissat B."/>
            <person name="Drula E."/>
            <person name="Hughes K.W."/>
            <person name="Mata J.L."/>
            <person name="Ishikawa N.K."/>
            <person name="Vargas-Isla R."/>
            <person name="Ushijima S."/>
            <person name="Smith C.A."/>
            <person name="Ahrendt S."/>
            <person name="Andreopoulos W."/>
            <person name="He G."/>
            <person name="Labutti K."/>
            <person name="Lipzen A."/>
            <person name="Ng V."/>
            <person name="Riley R."/>
            <person name="Sandor L."/>
            <person name="Barry K."/>
            <person name="Martinez A.T."/>
            <person name="Xiao Y."/>
            <person name="Gibbons J.G."/>
            <person name="Terashima K."/>
            <person name="Grigoriev I.V."/>
            <person name="Hibbett D.S."/>
        </authorList>
    </citation>
    <scope>NUCLEOTIDE SEQUENCE</scope>
    <source>
        <strain evidence="1">RHP3577 ss4</strain>
    </source>
</reference>
<organism evidence="1 2">
    <name type="scientific">Lentinula lateritia</name>
    <dbReference type="NCBI Taxonomy" id="40482"/>
    <lineage>
        <taxon>Eukaryota</taxon>
        <taxon>Fungi</taxon>
        <taxon>Dikarya</taxon>
        <taxon>Basidiomycota</taxon>
        <taxon>Agaricomycotina</taxon>
        <taxon>Agaricomycetes</taxon>
        <taxon>Agaricomycetidae</taxon>
        <taxon>Agaricales</taxon>
        <taxon>Marasmiineae</taxon>
        <taxon>Omphalotaceae</taxon>
        <taxon>Lentinula</taxon>
    </lineage>
</organism>
<accession>A0ABQ8VCM8</accession>
<dbReference type="EMBL" id="JANVFT010000047">
    <property type="protein sequence ID" value="KAJ4487505.1"/>
    <property type="molecule type" value="Genomic_DNA"/>
</dbReference>
<name>A0ABQ8VCM8_9AGAR</name>
<keyword evidence="2" id="KW-1185">Reference proteome</keyword>
<gene>
    <name evidence="1" type="ORF">C8R41DRAFT_412126</name>
</gene>
<protein>
    <submittedName>
        <fullName evidence="1">Uncharacterized protein</fullName>
    </submittedName>
</protein>
<evidence type="ECO:0000313" key="2">
    <source>
        <dbReference type="Proteomes" id="UP001150217"/>
    </source>
</evidence>
<sequence>MFFSDNISGPRGLMLFHRFRSAGTSHLLAPRYVPEHRSPYYHLCLPHLPHLYPQNSQLAQSSFTAGLFLQDKDHPSNCYILSVGHPFSSEFHSHVINDERKDIKIGWPDASLSLGHCDQYLKLANLRIPKLEPEMKLLYAQTIEFKGGNEHQQNLFHSRKKRYEFLAATIELMKLDILEISNRKISLEKLRITPSDTEIGHVFMACFGFVNGTSVSTSKSDSILLPQHIPLTPSASQPPSPHPNQQFIDVSLIKITNQLLIPPPSIPQHFSSIQELRPGQKIVLDCMAVQPLQIGKIGLLESFFGLPDPVCTTRNSTEISDAKYFIHEYCVSKPRFAVPGASGAIVRTSAEGAATGMVVGIFEGPGIELSIILPLTRLLDRVESTCGMKLELIS</sequence>
<dbReference type="Proteomes" id="UP001150217">
    <property type="component" value="Unassembled WGS sequence"/>
</dbReference>
<comment type="caution">
    <text evidence="1">The sequence shown here is derived from an EMBL/GenBank/DDBJ whole genome shotgun (WGS) entry which is preliminary data.</text>
</comment>
<proteinExistence type="predicted"/>